<dbReference type="InterPro" id="IPR001387">
    <property type="entry name" value="Cro/C1-type_HTH"/>
</dbReference>
<dbReference type="PANTHER" id="PTHR33516:SF2">
    <property type="entry name" value="LEXA REPRESSOR-RELATED"/>
    <property type="match status" value="1"/>
</dbReference>
<reference evidence="1" key="1">
    <citation type="submission" date="2019-10" db="EMBL/GenBank/DDBJ databases">
        <title>Lactobacillus agilis SN811 Whole Genome Sequencing Project.</title>
        <authorList>
            <person name="Suzuki S."/>
            <person name="Endo A."/>
            <person name="Maeno S."/>
            <person name="Shiwa Y."/>
            <person name="Matsutani M."/>
            <person name="Kajikawa A."/>
        </authorList>
    </citation>
    <scope>NUCLEOTIDE SEQUENCE</scope>
    <source>
        <strain evidence="1">SN811</strain>
    </source>
</reference>
<dbReference type="EMBL" id="BLAP01000051">
    <property type="protein sequence ID" value="GET12908.1"/>
    <property type="molecule type" value="Genomic_DNA"/>
</dbReference>
<gene>
    <name evidence="1" type="ORF">SN811_14080</name>
</gene>
<dbReference type="SUPFAM" id="SSF51306">
    <property type="entry name" value="LexA/Signal peptidase"/>
    <property type="match status" value="1"/>
</dbReference>
<dbReference type="InterPro" id="IPR010982">
    <property type="entry name" value="Lambda_DNA-bd_dom_sf"/>
</dbReference>
<sequence length="205" mass="22671">MKTSNEVIDKIIELATEKNISITQLAKKVGMSKSGISLYFKKTREFPLNRTPDFAKALGVSPDFLINDDVTNIIIPNEIIKIPVLGQIACGEPITAEENISDYIEVPKNLLPSGEFIYLIAKGHSMEPKIPDGARVLIRLQPNIENDEIAAILVNNQTEATLKKVKKQGNTLVLFPLNPDYDVIIPNPDDEIKIIGKAVQVTLEI</sequence>
<dbReference type="InterPro" id="IPR036286">
    <property type="entry name" value="LexA/Signal_pep-like_sf"/>
</dbReference>
<dbReference type="Pfam" id="PF01381">
    <property type="entry name" value="HTH_3"/>
    <property type="match status" value="1"/>
</dbReference>
<comment type="caution">
    <text evidence="1">The sequence shown here is derived from an EMBL/GenBank/DDBJ whole genome shotgun (WGS) entry which is preliminary data.</text>
</comment>
<protein>
    <submittedName>
        <fullName evidence="1">Bifunctional S24 family peptidase / transcriptional regulator</fullName>
    </submittedName>
</protein>
<dbReference type="InterPro" id="IPR039418">
    <property type="entry name" value="LexA-like"/>
</dbReference>
<dbReference type="SMART" id="SM00530">
    <property type="entry name" value="HTH_XRE"/>
    <property type="match status" value="1"/>
</dbReference>
<name>A0A6F9YEU1_9LACO</name>
<dbReference type="InterPro" id="IPR050077">
    <property type="entry name" value="LexA_repressor"/>
</dbReference>
<dbReference type="Pfam" id="PF00717">
    <property type="entry name" value="Peptidase_S24"/>
    <property type="match status" value="1"/>
</dbReference>
<dbReference type="PANTHER" id="PTHR33516">
    <property type="entry name" value="LEXA REPRESSOR"/>
    <property type="match status" value="1"/>
</dbReference>
<accession>A0A6F9YEU1</accession>
<proteinExistence type="predicted"/>
<dbReference type="AlphaFoldDB" id="A0A6F9YEU1"/>
<dbReference type="InterPro" id="IPR015927">
    <property type="entry name" value="Peptidase_S24_S26A/B/C"/>
</dbReference>
<dbReference type="Proteomes" id="UP000494160">
    <property type="component" value="Unassembled WGS sequence"/>
</dbReference>
<evidence type="ECO:0000313" key="1">
    <source>
        <dbReference type="EMBL" id="GET12908.1"/>
    </source>
</evidence>
<dbReference type="RefSeq" id="WP_172577515.1">
    <property type="nucleotide sequence ID" value="NZ_BLAP01000051.1"/>
</dbReference>
<dbReference type="Gene3D" id="2.10.109.10">
    <property type="entry name" value="Umud Fragment, subunit A"/>
    <property type="match status" value="1"/>
</dbReference>
<dbReference type="CDD" id="cd00093">
    <property type="entry name" value="HTH_XRE"/>
    <property type="match status" value="1"/>
</dbReference>
<dbReference type="GO" id="GO:0003677">
    <property type="term" value="F:DNA binding"/>
    <property type="evidence" value="ECO:0007669"/>
    <property type="project" value="InterPro"/>
</dbReference>
<dbReference type="PROSITE" id="PS50943">
    <property type="entry name" value="HTH_CROC1"/>
    <property type="match status" value="1"/>
</dbReference>
<dbReference type="Gene3D" id="1.10.260.40">
    <property type="entry name" value="lambda repressor-like DNA-binding domains"/>
    <property type="match status" value="1"/>
</dbReference>
<organism evidence="1">
    <name type="scientific">Ligilactobacillus agilis</name>
    <dbReference type="NCBI Taxonomy" id="1601"/>
    <lineage>
        <taxon>Bacteria</taxon>
        <taxon>Bacillati</taxon>
        <taxon>Bacillota</taxon>
        <taxon>Bacilli</taxon>
        <taxon>Lactobacillales</taxon>
        <taxon>Lactobacillaceae</taxon>
        <taxon>Ligilactobacillus</taxon>
    </lineage>
</organism>
<dbReference type="CDD" id="cd06529">
    <property type="entry name" value="S24_LexA-like"/>
    <property type="match status" value="1"/>
</dbReference>
<dbReference type="SUPFAM" id="SSF47413">
    <property type="entry name" value="lambda repressor-like DNA-binding domains"/>
    <property type="match status" value="1"/>
</dbReference>